<evidence type="ECO:0000313" key="2">
    <source>
        <dbReference type="EMBL" id="MCI08873.1"/>
    </source>
</evidence>
<evidence type="ECO:0000313" key="3">
    <source>
        <dbReference type="Proteomes" id="UP000265520"/>
    </source>
</evidence>
<name>A0A392P9W6_9FABA</name>
<dbReference type="PANTHER" id="PTHR47481">
    <property type="match status" value="1"/>
</dbReference>
<keyword evidence="2" id="KW-0808">Transferase</keyword>
<sequence>MSESDHSHGSGKVTHPSSSSTVSKPDFHPALAISNIKNHIPIVLEMEKDLHGTWAEVFRIHACSHWLLLHTIPTKDKTSPADISSAEYEQWTTLDSTILRWIYFTISTDMLTTILEPDSTALGDWNRLADIFQDNQNARSVTLEQEFSNTHMEDFPDVAVY</sequence>
<dbReference type="GO" id="GO:0016740">
    <property type="term" value="F:transferase activity"/>
    <property type="evidence" value="ECO:0007669"/>
    <property type="project" value="UniProtKB-KW"/>
</dbReference>
<dbReference type="AlphaFoldDB" id="A0A392P9W6"/>
<protein>
    <submittedName>
        <fullName evidence="2">Polynucleotidyl transferase</fullName>
    </submittedName>
</protein>
<evidence type="ECO:0000256" key="1">
    <source>
        <dbReference type="SAM" id="MobiDB-lite"/>
    </source>
</evidence>
<dbReference type="Pfam" id="PF14223">
    <property type="entry name" value="Retrotran_gag_2"/>
    <property type="match status" value="1"/>
</dbReference>
<keyword evidence="3" id="KW-1185">Reference proteome</keyword>
<accession>A0A392P9W6</accession>
<dbReference type="Proteomes" id="UP000265520">
    <property type="component" value="Unassembled WGS sequence"/>
</dbReference>
<organism evidence="2 3">
    <name type="scientific">Trifolium medium</name>
    <dbReference type="NCBI Taxonomy" id="97028"/>
    <lineage>
        <taxon>Eukaryota</taxon>
        <taxon>Viridiplantae</taxon>
        <taxon>Streptophyta</taxon>
        <taxon>Embryophyta</taxon>
        <taxon>Tracheophyta</taxon>
        <taxon>Spermatophyta</taxon>
        <taxon>Magnoliopsida</taxon>
        <taxon>eudicotyledons</taxon>
        <taxon>Gunneridae</taxon>
        <taxon>Pentapetalae</taxon>
        <taxon>rosids</taxon>
        <taxon>fabids</taxon>
        <taxon>Fabales</taxon>
        <taxon>Fabaceae</taxon>
        <taxon>Papilionoideae</taxon>
        <taxon>50 kb inversion clade</taxon>
        <taxon>NPAAA clade</taxon>
        <taxon>Hologalegina</taxon>
        <taxon>IRL clade</taxon>
        <taxon>Trifolieae</taxon>
        <taxon>Trifolium</taxon>
    </lineage>
</organism>
<reference evidence="2 3" key="1">
    <citation type="journal article" date="2018" name="Front. Plant Sci.">
        <title>Red Clover (Trifolium pratense) and Zigzag Clover (T. medium) - A Picture of Genomic Similarities and Differences.</title>
        <authorList>
            <person name="Dluhosova J."/>
            <person name="Istvanek J."/>
            <person name="Nedelnik J."/>
            <person name="Repkova J."/>
        </authorList>
    </citation>
    <scope>NUCLEOTIDE SEQUENCE [LARGE SCALE GENOMIC DNA]</scope>
    <source>
        <strain evidence="3">cv. 10/8</strain>
        <tissue evidence="2">Leaf</tissue>
    </source>
</reference>
<feature type="region of interest" description="Disordered" evidence="1">
    <location>
        <begin position="1"/>
        <end position="24"/>
    </location>
</feature>
<proteinExistence type="predicted"/>
<dbReference type="EMBL" id="LXQA010070632">
    <property type="protein sequence ID" value="MCI08873.1"/>
    <property type="molecule type" value="Genomic_DNA"/>
</dbReference>
<comment type="caution">
    <text evidence="2">The sequence shown here is derived from an EMBL/GenBank/DDBJ whole genome shotgun (WGS) entry which is preliminary data.</text>
</comment>
<feature type="non-terminal residue" evidence="2">
    <location>
        <position position="161"/>
    </location>
</feature>
<dbReference type="PANTHER" id="PTHR47481:SF10">
    <property type="entry name" value="COPIA-LIKE POLYPROTEIN_RETROTRANSPOSON"/>
    <property type="match status" value="1"/>
</dbReference>